<dbReference type="InterPro" id="IPR003660">
    <property type="entry name" value="HAMP_dom"/>
</dbReference>
<keyword evidence="5" id="KW-0597">Phosphoprotein</keyword>
<evidence type="ECO:0000256" key="11">
    <source>
        <dbReference type="ARBA" id="ARBA00023136"/>
    </source>
</evidence>
<keyword evidence="7" id="KW-0547">Nucleotide-binding</keyword>
<keyword evidence="12" id="KW-1133">Transmembrane helix</keyword>
<evidence type="ECO:0000256" key="3">
    <source>
        <dbReference type="ARBA" id="ARBA00012438"/>
    </source>
</evidence>
<evidence type="ECO:0000256" key="1">
    <source>
        <dbReference type="ARBA" id="ARBA00000085"/>
    </source>
</evidence>
<dbReference type="EC" id="2.7.13.3" evidence="3"/>
<keyword evidence="12" id="KW-0812">Transmembrane</keyword>
<sequence>MQRWFSAFRHMKIRNKLTIFTALIILAAFLFTFIVQQYAFSIYDGQLYDKSSKVLNMSSSAIETELKRIEQASYNMIADAQIQKLLKAVKASTSEYDRHLLKEDIVGRLVSYAGTDSSIYSIQLIDTYDVKHEAGAVYPIGMNKMARIRDITEASKGGNSWIYPDLEDPALISAREVRSFSNLNLDLQYLGLLIIRVNIDKIVRKYAGEGEDLIMIAGDEVIYPEHPLFEPSRYTGLIRSENGYFKHDFDGKTYFVSHIRSANTGWTYLNITPFNQVFKQVIFIKELVILVFVFLFVVVVLLGIRFSRSLTRPIEDLIGRMKLAERGNFAEANLLPEGDQPVAMDEIGLLHRTFRLMIERIQALITENYSNRLLLKETEFRALQAQINPHFLYNTLESINWLAKVNRQSQISQMVEALGFLLRNSINLKQPILTLAEEIDIVNSYVVIQKYRFEERLDFTLDVPDRYLQRRIPKLTLQPLLENAVQYALEPSIGTCKISIRACEADEGDDWLVAIKDDGPGMAPDTLTRLRSGELAAKGRGIGLGNIDERIKLAFGERYGIRIDSEPGRGARVLILLPGETEGT</sequence>
<gene>
    <name evidence="15" type="ORF">H7C19_05540</name>
</gene>
<comment type="caution">
    <text evidence="15">The sequence shown here is derived from an EMBL/GenBank/DDBJ whole genome shotgun (WGS) entry which is preliminary data.</text>
</comment>
<evidence type="ECO:0000256" key="8">
    <source>
        <dbReference type="ARBA" id="ARBA00022777"/>
    </source>
</evidence>
<dbReference type="PRINTS" id="PR00344">
    <property type="entry name" value="BCTRLSENSOR"/>
</dbReference>
<accession>A0A7X0RML4</accession>
<keyword evidence="8 15" id="KW-0418">Kinase</keyword>
<dbReference type="PROSITE" id="PS50885">
    <property type="entry name" value="HAMP"/>
    <property type="match status" value="1"/>
</dbReference>
<dbReference type="Pfam" id="PF02518">
    <property type="entry name" value="HATPase_c"/>
    <property type="match status" value="1"/>
</dbReference>
<dbReference type="InterPro" id="IPR036890">
    <property type="entry name" value="HATPase_C_sf"/>
</dbReference>
<keyword evidence="16" id="KW-1185">Reference proteome</keyword>
<dbReference type="PANTHER" id="PTHR34220:SF7">
    <property type="entry name" value="SENSOR HISTIDINE KINASE YPDA"/>
    <property type="match status" value="1"/>
</dbReference>
<keyword evidence="11 12" id="KW-0472">Membrane</keyword>
<evidence type="ECO:0000256" key="9">
    <source>
        <dbReference type="ARBA" id="ARBA00022840"/>
    </source>
</evidence>
<feature type="domain" description="HAMP" evidence="14">
    <location>
        <begin position="308"/>
        <end position="366"/>
    </location>
</feature>
<dbReference type="InterPro" id="IPR010559">
    <property type="entry name" value="Sig_transdc_His_kin_internal"/>
</dbReference>
<feature type="domain" description="Histidine kinase" evidence="13">
    <location>
        <begin position="477"/>
        <end position="581"/>
    </location>
</feature>
<evidence type="ECO:0000256" key="2">
    <source>
        <dbReference type="ARBA" id="ARBA00004651"/>
    </source>
</evidence>
<feature type="transmembrane region" description="Helical" evidence="12">
    <location>
        <begin position="282"/>
        <end position="304"/>
    </location>
</feature>
<evidence type="ECO:0000259" key="14">
    <source>
        <dbReference type="PROSITE" id="PS50885"/>
    </source>
</evidence>
<protein>
    <recommendedName>
        <fullName evidence="3">histidine kinase</fullName>
        <ecNumber evidence="3">2.7.13.3</ecNumber>
    </recommendedName>
</protein>
<keyword evidence="4" id="KW-1003">Cell membrane</keyword>
<dbReference type="SUPFAM" id="SSF55874">
    <property type="entry name" value="ATPase domain of HSP90 chaperone/DNA topoisomerase II/histidine kinase"/>
    <property type="match status" value="1"/>
</dbReference>
<dbReference type="InterPro" id="IPR050640">
    <property type="entry name" value="Bact_2-comp_sensor_kinase"/>
</dbReference>
<name>A0A7X0RML4_9BACL</name>
<dbReference type="PROSITE" id="PS50109">
    <property type="entry name" value="HIS_KIN"/>
    <property type="match status" value="1"/>
</dbReference>
<evidence type="ECO:0000256" key="4">
    <source>
        <dbReference type="ARBA" id="ARBA00022475"/>
    </source>
</evidence>
<evidence type="ECO:0000256" key="5">
    <source>
        <dbReference type="ARBA" id="ARBA00022553"/>
    </source>
</evidence>
<evidence type="ECO:0000313" key="16">
    <source>
        <dbReference type="Proteomes" id="UP000547209"/>
    </source>
</evidence>
<reference evidence="15 16" key="1">
    <citation type="submission" date="2020-08" db="EMBL/GenBank/DDBJ databases">
        <title>Cohnella phylogeny.</title>
        <authorList>
            <person name="Dunlap C."/>
        </authorList>
    </citation>
    <scope>NUCLEOTIDE SEQUENCE [LARGE SCALE GENOMIC DNA]</scope>
    <source>
        <strain evidence="15 16">DSM 28246</strain>
    </source>
</reference>
<dbReference type="RefSeq" id="WP_185141571.1">
    <property type="nucleotide sequence ID" value="NZ_JACJVP010000006.1"/>
</dbReference>
<dbReference type="GO" id="GO:0000155">
    <property type="term" value="F:phosphorelay sensor kinase activity"/>
    <property type="evidence" value="ECO:0007669"/>
    <property type="project" value="InterPro"/>
</dbReference>
<evidence type="ECO:0000256" key="10">
    <source>
        <dbReference type="ARBA" id="ARBA00023012"/>
    </source>
</evidence>
<dbReference type="Gene3D" id="3.30.565.10">
    <property type="entry name" value="Histidine kinase-like ATPase, C-terminal domain"/>
    <property type="match status" value="1"/>
</dbReference>
<dbReference type="GO" id="GO:0005524">
    <property type="term" value="F:ATP binding"/>
    <property type="evidence" value="ECO:0007669"/>
    <property type="project" value="UniProtKB-KW"/>
</dbReference>
<proteinExistence type="predicted"/>
<dbReference type="SMART" id="SM00387">
    <property type="entry name" value="HATPase_c"/>
    <property type="match status" value="1"/>
</dbReference>
<dbReference type="PANTHER" id="PTHR34220">
    <property type="entry name" value="SENSOR HISTIDINE KINASE YPDA"/>
    <property type="match status" value="1"/>
</dbReference>
<dbReference type="InterPro" id="IPR003594">
    <property type="entry name" value="HATPase_dom"/>
</dbReference>
<dbReference type="Proteomes" id="UP000547209">
    <property type="component" value="Unassembled WGS sequence"/>
</dbReference>
<dbReference type="InterPro" id="IPR004358">
    <property type="entry name" value="Sig_transdc_His_kin-like_C"/>
</dbReference>
<evidence type="ECO:0000256" key="7">
    <source>
        <dbReference type="ARBA" id="ARBA00022741"/>
    </source>
</evidence>
<evidence type="ECO:0000313" key="15">
    <source>
        <dbReference type="EMBL" id="MBB6670146.1"/>
    </source>
</evidence>
<comment type="subcellular location">
    <subcellularLocation>
        <location evidence="2">Cell membrane</location>
        <topology evidence="2">Multi-pass membrane protein</topology>
    </subcellularLocation>
</comment>
<organism evidence="15 16">
    <name type="scientific">Cohnella nanjingensis</name>
    <dbReference type="NCBI Taxonomy" id="1387779"/>
    <lineage>
        <taxon>Bacteria</taxon>
        <taxon>Bacillati</taxon>
        <taxon>Bacillota</taxon>
        <taxon>Bacilli</taxon>
        <taxon>Bacillales</taxon>
        <taxon>Paenibacillaceae</taxon>
        <taxon>Cohnella</taxon>
    </lineage>
</organism>
<dbReference type="EMBL" id="JACJVP010000006">
    <property type="protein sequence ID" value="MBB6670146.1"/>
    <property type="molecule type" value="Genomic_DNA"/>
</dbReference>
<dbReference type="Gene3D" id="6.10.340.10">
    <property type="match status" value="1"/>
</dbReference>
<keyword evidence="9" id="KW-0067">ATP-binding</keyword>
<dbReference type="InterPro" id="IPR005467">
    <property type="entry name" value="His_kinase_dom"/>
</dbReference>
<dbReference type="Pfam" id="PF06580">
    <property type="entry name" value="His_kinase"/>
    <property type="match status" value="1"/>
</dbReference>
<dbReference type="GO" id="GO:0005886">
    <property type="term" value="C:plasma membrane"/>
    <property type="evidence" value="ECO:0007669"/>
    <property type="project" value="UniProtKB-SubCell"/>
</dbReference>
<evidence type="ECO:0000256" key="12">
    <source>
        <dbReference type="SAM" id="Phobius"/>
    </source>
</evidence>
<evidence type="ECO:0000259" key="13">
    <source>
        <dbReference type="PROSITE" id="PS50109"/>
    </source>
</evidence>
<dbReference type="AlphaFoldDB" id="A0A7X0RML4"/>
<keyword evidence="10" id="KW-0902">Two-component regulatory system</keyword>
<comment type="catalytic activity">
    <reaction evidence="1">
        <text>ATP + protein L-histidine = ADP + protein N-phospho-L-histidine.</text>
        <dbReference type="EC" id="2.7.13.3"/>
    </reaction>
</comment>
<keyword evidence="6" id="KW-0808">Transferase</keyword>
<evidence type="ECO:0000256" key="6">
    <source>
        <dbReference type="ARBA" id="ARBA00022679"/>
    </source>
</evidence>